<sequence length="212" mass="24971">MKKRTNLDSNDNPKKFRTKANKAITNKFLDGRSAKESGFYYCHTQSFSNGFLIPRLKAFITDMFLINMPLLYITTYLILDGKQDFLGNQIAIMLCVLCYCAILFFFLWKANQTPGFRYAEIMLVGIDSNTCRESAQRTEVHSKRYGTISHRESFVFYKPKAWQCCVFLIVWLIELSFFLWIIYFLRKDKRSLHEVVSGTKIIYKENPARKRQ</sequence>
<keyword evidence="1" id="KW-0812">Transmembrane</keyword>
<proteinExistence type="predicted"/>
<dbReference type="EMBL" id="NXLW01000001">
    <property type="protein sequence ID" value="RDU73766.1"/>
    <property type="molecule type" value="Genomic_DNA"/>
</dbReference>
<evidence type="ECO:0000256" key="1">
    <source>
        <dbReference type="SAM" id="Phobius"/>
    </source>
</evidence>
<accession>A0A3D8J9I7</accession>
<feature type="transmembrane region" description="Helical" evidence="1">
    <location>
        <begin position="59"/>
        <end position="79"/>
    </location>
</feature>
<dbReference type="AlphaFoldDB" id="A0A3D8J9I7"/>
<evidence type="ECO:0000313" key="2">
    <source>
        <dbReference type="EMBL" id="RDU73766.1"/>
    </source>
</evidence>
<organism evidence="2 3">
    <name type="scientific">Helicobacter aurati</name>
    <dbReference type="NCBI Taxonomy" id="137778"/>
    <lineage>
        <taxon>Bacteria</taxon>
        <taxon>Pseudomonadati</taxon>
        <taxon>Campylobacterota</taxon>
        <taxon>Epsilonproteobacteria</taxon>
        <taxon>Campylobacterales</taxon>
        <taxon>Helicobacteraceae</taxon>
        <taxon>Helicobacter</taxon>
    </lineage>
</organism>
<feature type="transmembrane region" description="Helical" evidence="1">
    <location>
        <begin position="161"/>
        <end position="185"/>
    </location>
</feature>
<keyword evidence="1" id="KW-1133">Transmembrane helix</keyword>
<dbReference type="RefSeq" id="WP_104762599.1">
    <property type="nucleotide sequence ID" value="NZ_FZPM01000005.1"/>
</dbReference>
<name>A0A3D8J9I7_9HELI</name>
<keyword evidence="3" id="KW-1185">Reference proteome</keyword>
<feature type="transmembrane region" description="Helical" evidence="1">
    <location>
        <begin position="85"/>
        <end position="108"/>
    </location>
</feature>
<reference evidence="2 3" key="1">
    <citation type="submission" date="2018-04" db="EMBL/GenBank/DDBJ databases">
        <title>Novel Campyloabacter and Helicobacter Species and Strains.</title>
        <authorList>
            <person name="Mannion A.J."/>
            <person name="Shen Z."/>
            <person name="Fox J.G."/>
        </authorList>
    </citation>
    <scope>NUCLEOTIDE SEQUENCE [LARGE SCALE GENOMIC DNA]</scope>
    <source>
        <strain evidence="2 3">MIT 97-5075</strain>
    </source>
</reference>
<keyword evidence="1" id="KW-0472">Membrane</keyword>
<dbReference type="OrthoDB" id="5349007at2"/>
<evidence type="ECO:0008006" key="4">
    <source>
        <dbReference type="Google" id="ProtNLM"/>
    </source>
</evidence>
<comment type="caution">
    <text evidence="2">The sequence shown here is derived from an EMBL/GenBank/DDBJ whole genome shotgun (WGS) entry which is preliminary data.</text>
</comment>
<gene>
    <name evidence="2" type="ORF">CQA66_00855</name>
</gene>
<dbReference type="Proteomes" id="UP000256424">
    <property type="component" value="Unassembled WGS sequence"/>
</dbReference>
<protein>
    <recommendedName>
        <fullName evidence="4">RDD family protein</fullName>
    </recommendedName>
</protein>
<evidence type="ECO:0000313" key="3">
    <source>
        <dbReference type="Proteomes" id="UP000256424"/>
    </source>
</evidence>